<dbReference type="InterPro" id="IPR004360">
    <property type="entry name" value="Glyas_Fos-R_dOase_dom"/>
</dbReference>
<dbReference type="PANTHER" id="PTHR36113:SF3">
    <property type="entry name" value="SLL5075 PROTEIN"/>
    <property type="match status" value="1"/>
</dbReference>
<dbReference type="RefSeq" id="WP_207300686.1">
    <property type="nucleotide sequence ID" value="NZ_CP071444.1"/>
</dbReference>
<dbReference type="InterPro" id="IPR037523">
    <property type="entry name" value="VOC_core"/>
</dbReference>
<dbReference type="Gene3D" id="3.10.180.10">
    <property type="entry name" value="2,3-Dihydroxybiphenyl 1,2-Dioxygenase, domain 1"/>
    <property type="match status" value="1"/>
</dbReference>
<dbReference type="Pfam" id="PF00903">
    <property type="entry name" value="Glyoxalase"/>
    <property type="match status" value="1"/>
</dbReference>
<dbReference type="InterPro" id="IPR051332">
    <property type="entry name" value="Fosfomycin_Res_Enzymes"/>
</dbReference>
<dbReference type="InterPro" id="IPR029068">
    <property type="entry name" value="Glyas_Bleomycin-R_OHBP_Dase"/>
</dbReference>
<reference evidence="2" key="1">
    <citation type="submission" date="2021-03" db="EMBL/GenBank/DDBJ databases">
        <title>Alkalibacter marinus sp. nov., isolated from tidal flat sediment.</title>
        <authorList>
            <person name="Namirimu T."/>
            <person name="Yang J.-A."/>
            <person name="Yang S.-H."/>
            <person name="Kim Y.-J."/>
            <person name="Kwon K.K."/>
        </authorList>
    </citation>
    <scope>NUCLEOTIDE SEQUENCE</scope>
    <source>
        <strain evidence="2">ES005</strain>
    </source>
</reference>
<dbReference type="Proteomes" id="UP000663499">
    <property type="component" value="Chromosome"/>
</dbReference>
<evidence type="ECO:0000313" key="3">
    <source>
        <dbReference type="Proteomes" id="UP000663499"/>
    </source>
</evidence>
<keyword evidence="3" id="KW-1185">Reference proteome</keyword>
<name>A0A974XGN5_9FIRM</name>
<dbReference type="PANTHER" id="PTHR36113">
    <property type="entry name" value="LYASE, PUTATIVE-RELATED-RELATED"/>
    <property type="match status" value="1"/>
</dbReference>
<evidence type="ECO:0000313" key="2">
    <source>
        <dbReference type="EMBL" id="QSX09351.1"/>
    </source>
</evidence>
<dbReference type="KEGG" id="alka:J0B03_04610"/>
<dbReference type="SUPFAM" id="SSF54593">
    <property type="entry name" value="Glyoxalase/Bleomycin resistance protein/Dihydroxybiphenyl dioxygenase"/>
    <property type="match status" value="1"/>
</dbReference>
<protein>
    <submittedName>
        <fullName evidence="2">VOC family protein</fullName>
    </submittedName>
</protein>
<dbReference type="EMBL" id="CP071444">
    <property type="protein sequence ID" value="QSX09351.1"/>
    <property type="molecule type" value="Genomic_DNA"/>
</dbReference>
<evidence type="ECO:0000259" key="1">
    <source>
        <dbReference type="PROSITE" id="PS51819"/>
    </source>
</evidence>
<organism evidence="2 3">
    <name type="scientific">Alkalibacter rhizosphaerae</name>
    <dbReference type="NCBI Taxonomy" id="2815577"/>
    <lineage>
        <taxon>Bacteria</taxon>
        <taxon>Bacillati</taxon>
        <taxon>Bacillota</taxon>
        <taxon>Clostridia</taxon>
        <taxon>Eubacteriales</taxon>
        <taxon>Eubacteriaceae</taxon>
        <taxon>Alkalibacter</taxon>
    </lineage>
</organism>
<sequence length="122" mass="14124">MSFLWYTFKVVNMEKSVKFYTDIVGLKEQRRFNPSPTTEIVFLGDEEGTKVELIFDRTNKARLEYPDHMSMGFSIDDIEEKIKEVSQKGYAVHSGPIKPNANTEFFFVLDPNGMKVQFVKEG</sequence>
<feature type="domain" description="VOC" evidence="1">
    <location>
        <begin position="2"/>
        <end position="121"/>
    </location>
</feature>
<dbReference type="AlphaFoldDB" id="A0A974XGN5"/>
<dbReference type="PROSITE" id="PS51819">
    <property type="entry name" value="VOC"/>
    <property type="match status" value="1"/>
</dbReference>
<accession>A0A974XGN5</accession>
<gene>
    <name evidence="2" type="ORF">J0B03_04610</name>
</gene>
<proteinExistence type="predicted"/>